<organism evidence="1 2">
    <name type="scientific">Lepidopterella palustris CBS 459.81</name>
    <dbReference type="NCBI Taxonomy" id="1314670"/>
    <lineage>
        <taxon>Eukaryota</taxon>
        <taxon>Fungi</taxon>
        <taxon>Dikarya</taxon>
        <taxon>Ascomycota</taxon>
        <taxon>Pezizomycotina</taxon>
        <taxon>Dothideomycetes</taxon>
        <taxon>Pleosporomycetidae</taxon>
        <taxon>Mytilinidiales</taxon>
        <taxon>Argynnaceae</taxon>
        <taxon>Lepidopterella</taxon>
    </lineage>
</organism>
<name>A0A8E2JJA3_9PEZI</name>
<dbReference type="EMBL" id="KV744836">
    <property type="protein sequence ID" value="OCK84513.1"/>
    <property type="molecule type" value="Genomic_DNA"/>
</dbReference>
<dbReference type="Proteomes" id="UP000250266">
    <property type="component" value="Unassembled WGS sequence"/>
</dbReference>
<evidence type="ECO:0000313" key="1">
    <source>
        <dbReference type="EMBL" id="OCK84513.1"/>
    </source>
</evidence>
<gene>
    <name evidence="1" type="ORF">K432DRAFT_119483</name>
</gene>
<sequence>MTIRRSSSLPIRSDSIGNVNATLLICTYIGSNEHATIIGLYEAFEAASKKHFAKAGRDRVFAFAFEHLIRPIIIISGSRLSRKVLVTQDLKKTLVLRRIDICGLDHNGFNHLPPSTRSNLGSRRRQKIRIARNA</sequence>
<proteinExistence type="predicted"/>
<dbReference type="AlphaFoldDB" id="A0A8E2JJA3"/>
<protein>
    <submittedName>
        <fullName evidence="1">Uncharacterized protein</fullName>
    </submittedName>
</protein>
<keyword evidence="2" id="KW-1185">Reference proteome</keyword>
<accession>A0A8E2JJA3</accession>
<evidence type="ECO:0000313" key="2">
    <source>
        <dbReference type="Proteomes" id="UP000250266"/>
    </source>
</evidence>
<reference evidence="1 2" key="1">
    <citation type="journal article" date="2016" name="Nat. Commun.">
        <title>Ectomycorrhizal ecology is imprinted in the genome of the dominant symbiotic fungus Cenococcum geophilum.</title>
        <authorList>
            <consortium name="DOE Joint Genome Institute"/>
            <person name="Peter M."/>
            <person name="Kohler A."/>
            <person name="Ohm R.A."/>
            <person name="Kuo A."/>
            <person name="Krutzmann J."/>
            <person name="Morin E."/>
            <person name="Arend M."/>
            <person name="Barry K.W."/>
            <person name="Binder M."/>
            <person name="Choi C."/>
            <person name="Clum A."/>
            <person name="Copeland A."/>
            <person name="Grisel N."/>
            <person name="Haridas S."/>
            <person name="Kipfer T."/>
            <person name="LaButti K."/>
            <person name="Lindquist E."/>
            <person name="Lipzen A."/>
            <person name="Maire R."/>
            <person name="Meier B."/>
            <person name="Mihaltcheva S."/>
            <person name="Molinier V."/>
            <person name="Murat C."/>
            <person name="Poggeler S."/>
            <person name="Quandt C.A."/>
            <person name="Sperisen C."/>
            <person name="Tritt A."/>
            <person name="Tisserant E."/>
            <person name="Crous P.W."/>
            <person name="Henrissat B."/>
            <person name="Nehls U."/>
            <person name="Egli S."/>
            <person name="Spatafora J.W."/>
            <person name="Grigoriev I.V."/>
            <person name="Martin F.M."/>
        </authorList>
    </citation>
    <scope>NUCLEOTIDE SEQUENCE [LARGE SCALE GENOMIC DNA]</scope>
    <source>
        <strain evidence="1 2">CBS 459.81</strain>
    </source>
</reference>